<evidence type="ECO:0000256" key="1">
    <source>
        <dbReference type="SAM" id="MobiDB-lite"/>
    </source>
</evidence>
<dbReference type="EMBL" id="JAEKOZ010000036">
    <property type="protein sequence ID" value="MBJ3812367.1"/>
    <property type="molecule type" value="Genomic_DNA"/>
</dbReference>
<dbReference type="Proteomes" id="UP000634780">
    <property type="component" value="Unassembled WGS sequence"/>
</dbReference>
<feature type="region of interest" description="Disordered" evidence="1">
    <location>
        <begin position="1"/>
        <end position="51"/>
    </location>
</feature>
<name>A0ABS0XGN2_9ACTN</name>
<sequence>MPDRPVNAGEAASFDDDLQRQAREPGDTLTATHAFPDGLTPAAADGRAASV</sequence>
<dbReference type="RefSeq" id="WP_190120314.1">
    <property type="nucleotide sequence ID" value="NZ_BMVR01000023.1"/>
</dbReference>
<keyword evidence="3" id="KW-1185">Reference proteome</keyword>
<comment type="caution">
    <text evidence="2">The sequence shown here is derived from an EMBL/GenBank/DDBJ whole genome shotgun (WGS) entry which is preliminary data.</text>
</comment>
<gene>
    <name evidence="2" type="ORF">JGB26_35685</name>
</gene>
<evidence type="ECO:0000313" key="3">
    <source>
        <dbReference type="Proteomes" id="UP000634780"/>
    </source>
</evidence>
<reference evidence="2 3" key="1">
    <citation type="submission" date="2020-12" db="EMBL/GenBank/DDBJ databases">
        <title>Streptomyces typhae sp. nov., a novel endophytic actinomycete isolated from the root of cattail pollen (Typha angustifolia L.).</title>
        <authorList>
            <person name="Peng C."/>
            <person name="Liu C."/>
        </authorList>
    </citation>
    <scope>NUCLEOTIDE SEQUENCE [LARGE SCALE GENOMIC DNA]</scope>
    <source>
        <strain evidence="2 3">JCM 4753</strain>
    </source>
</reference>
<proteinExistence type="predicted"/>
<organism evidence="2 3">
    <name type="scientific">Streptomyces flavofungini</name>
    <dbReference type="NCBI Taxonomy" id="68200"/>
    <lineage>
        <taxon>Bacteria</taxon>
        <taxon>Bacillati</taxon>
        <taxon>Actinomycetota</taxon>
        <taxon>Actinomycetes</taxon>
        <taxon>Kitasatosporales</taxon>
        <taxon>Streptomycetaceae</taxon>
        <taxon>Streptomyces</taxon>
    </lineage>
</organism>
<accession>A0ABS0XGN2</accession>
<evidence type="ECO:0000313" key="2">
    <source>
        <dbReference type="EMBL" id="MBJ3812367.1"/>
    </source>
</evidence>
<feature type="compositionally biased region" description="Basic and acidic residues" evidence="1">
    <location>
        <begin position="17"/>
        <end position="26"/>
    </location>
</feature>
<protein>
    <submittedName>
        <fullName evidence="2">Uncharacterized protein</fullName>
    </submittedName>
</protein>